<dbReference type="Proteomes" id="UP000799640">
    <property type="component" value="Unassembled WGS sequence"/>
</dbReference>
<dbReference type="EMBL" id="ML996691">
    <property type="protein sequence ID" value="KAF2402475.1"/>
    <property type="molecule type" value="Genomic_DNA"/>
</dbReference>
<organism evidence="2 3">
    <name type="scientific">Trichodelitschia bisporula</name>
    <dbReference type="NCBI Taxonomy" id="703511"/>
    <lineage>
        <taxon>Eukaryota</taxon>
        <taxon>Fungi</taxon>
        <taxon>Dikarya</taxon>
        <taxon>Ascomycota</taxon>
        <taxon>Pezizomycotina</taxon>
        <taxon>Dothideomycetes</taxon>
        <taxon>Dothideomycetes incertae sedis</taxon>
        <taxon>Phaeotrichales</taxon>
        <taxon>Phaeotrichaceae</taxon>
        <taxon>Trichodelitschia</taxon>
    </lineage>
</organism>
<feature type="region of interest" description="Disordered" evidence="1">
    <location>
        <begin position="136"/>
        <end position="161"/>
    </location>
</feature>
<reference evidence="2" key="1">
    <citation type="journal article" date="2020" name="Stud. Mycol.">
        <title>101 Dothideomycetes genomes: a test case for predicting lifestyles and emergence of pathogens.</title>
        <authorList>
            <person name="Haridas S."/>
            <person name="Albert R."/>
            <person name="Binder M."/>
            <person name="Bloem J."/>
            <person name="Labutti K."/>
            <person name="Salamov A."/>
            <person name="Andreopoulos B."/>
            <person name="Baker S."/>
            <person name="Barry K."/>
            <person name="Bills G."/>
            <person name="Bluhm B."/>
            <person name="Cannon C."/>
            <person name="Castanera R."/>
            <person name="Culley D."/>
            <person name="Daum C."/>
            <person name="Ezra D."/>
            <person name="Gonzalez J."/>
            <person name="Henrissat B."/>
            <person name="Kuo A."/>
            <person name="Liang C."/>
            <person name="Lipzen A."/>
            <person name="Lutzoni F."/>
            <person name="Magnuson J."/>
            <person name="Mondo S."/>
            <person name="Nolan M."/>
            <person name="Ohm R."/>
            <person name="Pangilinan J."/>
            <person name="Park H.-J."/>
            <person name="Ramirez L."/>
            <person name="Alfaro M."/>
            <person name="Sun H."/>
            <person name="Tritt A."/>
            <person name="Yoshinaga Y."/>
            <person name="Zwiers L.-H."/>
            <person name="Turgeon B."/>
            <person name="Goodwin S."/>
            <person name="Spatafora J."/>
            <person name="Crous P."/>
            <person name="Grigoriev I."/>
        </authorList>
    </citation>
    <scope>NUCLEOTIDE SEQUENCE</scope>
    <source>
        <strain evidence="2">CBS 262.69</strain>
    </source>
</reference>
<evidence type="ECO:0000313" key="3">
    <source>
        <dbReference type="Proteomes" id="UP000799640"/>
    </source>
</evidence>
<evidence type="ECO:0000313" key="2">
    <source>
        <dbReference type="EMBL" id="KAF2402475.1"/>
    </source>
</evidence>
<sequence>MGQDPNAPPAYTSSPTSLLPLQAQLHQARAANSLTIIDTHIYPVVAARLAAGLDTTVLALIPSGPIPVEQVARATYSQYDDSADNFQASPPTPADPTEAIHIGLSGSINNAEYWQQPSAIDSLASDLRAVLENAYGSSGTAHTPAPTAPTTLPPRPKAKRGLFSSLSNRATTLLQDDDPFAGRKQPKKRAIEVSVVSDEVIVRSVSEFGLFETHTRPAVLVRVEAR</sequence>
<evidence type="ECO:0000256" key="1">
    <source>
        <dbReference type="SAM" id="MobiDB-lite"/>
    </source>
</evidence>
<proteinExistence type="predicted"/>
<feature type="compositionally biased region" description="Low complexity" evidence="1">
    <location>
        <begin position="140"/>
        <end position="150"/>
    </location>
</feature>
<accession>A0A6G1I3B9</accession>
<protein>
    <submittedName>
        <fullName evidence="2">Uncharacterized protein</fullName>
    </submittedName>
</protein>
<gene>
    <name evidence="2" type="ORF">EJ06DRAFT_520460</name>
</gene>
<dbReference type="AlphaFoldDB" id="A0A6G1I3B9"/>
<dbReference type="OrthoDB" id="3914029at2759"/>
<name>A0A6G1I3B9_9PEZI</name>
<keyword evidence="3" id="KW-1185">Reference proteome</keyword>